<evidence type="ECO:0000256" key="5">
    <source>
        <dbReference type="RuleBase" id="RU362125"/>
    </source>
</evidence>
<evidence type="ECO:0000313" key="10">
    <source>
        <dbReference type="Proteomes" id="UP000055702"/>
    </source>
</evidence>
<evidence type="ECO:0000259" key="7">
    <source>
        <dbReference type="Pfam" id="PF02770"/>
    </source>
</evidence>
<comment type="cofactor">
    <cofactor evidence="1 5">
        <name>FAD</name>
        <dbReference type="ChEBI" id="CHEBI:57692"/>
    </cofactor>
</comment>
<dbReference type="Pfam" id="PF02770">
    <property type="entry name" value="Acyl-CoA_dh_M"/>
    <property type="match status" value="1"/>
</dbReference>
<gene>
    <name evidence="9" type="ORF">AWJ07_00475</name>
</gene>
<dbReference type="InterPro" id="IPR046373">
    <property type="entry name" value="Acyl-CoA_Oxase/DH_mid-dom_sf"/>
</dbReference>
<organism evidence="9">
    <name type="scientific">Shewanella frigidimarina</name>
    <dbReference type="NCBI Taxonomy" id="56812"/>
    <lineage>
        <taxon>Bacteria</taxon>
        <taxon>Pseudomonadati</taxon>
        <taxon>Pseudomonadota</taxon>
        <taxon>Gammaproteobacteria</taxon>
        <taxon>Alteromonadales</taxon>
        <taxon>Shewanellaceae</taxon>
        <taxon>Shewanella</taxon>
    </lineage>
</organism>
<evidence type="ECO:0000256" key="4">
    <source>
        <dbReference type="ARBA" id="ARBA00022827"/>
    </source>
</evidence>
<name>A0A106C2L1_SHEFR</name>
<dbReference type="InterPro" id="IPR052166">
    <property type="entry name" value="Diverse_Acyl-CoA_DH"/>
</dbReference>
<evidence type="ECO:0000259" key="8">
    <source>
        <dbReference type="Pfam" id="PF12806"/>
    </source>
</evidence>
<dbReference type="InterPro" id="IPR025878">
    <property type="entry name" value="Acyl-CoA_dh-like_C_dom"/>
</dbReference>
<dbReference type="Proteomes" id="UP000055702">
    <property type="component" value="Unassembled WGS sequence"/>
</dbReference>
<comment type="similarity">
    <text evidence="2 5">Belongs to the acyl-CoA dehydrogenase family.</text>
</comment>
<sequence length="601" mass="66344">MPATLMNERDLEFMLYELFDSEALTSRARYQDHDRQTFNEVVTTAKAIAEKYFLPIRQKLDTHQPTFDGKKVHIIPELKTAIDAVNESGIGSATADYDLGGMQLPPIIASAAASFLSVAGGVGMGYNMLTTANANLLQAHGSPELINTWVKPMREGRFMGTMAMTEPGSGSALGDLITKAVKSDDGTYRITGNKIYISGGDHDLSDNIVHLVLARIQGAPKGVKGISLFVVPKFLLNEDGSVGEDNEVALAGLFHKMGGRAQTSTALSFGEKNGSIGYLVGEEHCGLKYMFHMMNEARIMVGTSGAVLAVAGYQYSVDYAKNRPQGRLPSCKDPQSPMVNIIEHADVKRMLLAQKAYAEGAMALVLYGTQLSDDERTADTSEQREHAHTLLDFLTPIIKTWPSEYGPKANSYAIQVMGGHGYINEHPVEMFYRDNRLNPIHEGTTGIQSLDLITRKVPMNKMQGYKATLHEIAQTIEQAKQYDSLGEYTQKLSEAVETLTLTTEAVLNGMATKNIDLALANSVKYLELFGHVIIAWLWLKQSMVATKALAQQPHQADEFFYKGKLQASQYFYRFELPKIPLWSSLLMSTDSTSFDMQADWF</sequence>
<evidence type="ECO:0000313" key="9">
    <source>
        <dbReference type="EMBL" id="KVX03091.1"/>
    </source>
</evidence>
<dbReference type="AlphaFoldDB" id="A0A106C2L1"/>
<dbReference type="InterPro" id="IPR037069">
    <property type="entry name" value="AcylCoA_DH/ox_N_sf"/>
</dbReference>
<dbReference type="InterPro" id="IPR009100">
    <property type="entry name" value="AcylCoA_DH/oxidase_NM_dom_sf"/>
</dbReference>
<dbReference type="InterPro" id="IPR036250">
    <property type="entry name" value="AcylCo_DH-like_C"/>
</dbReference>
<evidence type="ECO:0000256" key="1">
    <source>
        <dbReference type="ARBA" id="ARBA00001974"/>
    </source>
</evidence>
<keyword evidence="4 5" id="KW-0274">FAD</keyword>
<evidence type="ECO:0000259" key="6">
    <source>
        <dbReference type="Pfam" id="PF00441"/>
    </source>
</evidence>
<dbReference type="PANTHER" id="PTHR42803">
    <property type="entry name" value="ACYL-COA DEHYDROGENASE"/>
    <property type="match status" value="1"/>
</dbReference>
<protein>
    <submittedName>
        <fullName evidence="9">Acyl-CoA dehydrogenase</fullName>
    </submittedName>
</protein>
<keyword evidence="3 5" id="KW-0285">Flavoprotein</keyword>
<accession>A0A106C2L1</accession>
<dbReference type="Gene3D" id="1.20.140.10">
    <property type="entry name" value="Butyryl-CoA Dehydrogenase, subunit A, domain 3"/>
    <property type="match status" value="1"/>
</dbReference>
<dbReference type="InterPro" id="IPR009075">
    <property type="entry name" value="AcylCo_DH/oxidase_C"/>
</dbReference>
<feature type="domain" description="Acetyl-CoA dehydrogenase-like C-terminal" evidence="8">
    <location>
        <begin position="469"/>
        <end position="597"/>
    </location>
</feature>
<dbReference type="GO" id="GO:0016627">
    <property type="term" value="F:oxidoreductase activity, acting on the CH-CH group of donors"/>
    <property type="evidence" value="ECO:0007669"/>
    <property type="project" value="InterPro"/>
</dbReference>
<dbReference type="PANTHER" id="PTHR42803:SF3">
    <property type="entry name" value="ACYL-COA DEHYDROGENASE-RELATED"/>
    <property type="match status" value="1"/>
</dbReference>
<dbReference type="RefSeq" id="WP_059743538.1">
    <property type="nucleotide sequence ID" value="NZ_LRDC01000001.1"/>
</dbReference>
<dbReference type="GO" id="GO:0050660">
    <property type="term" value="F:flavin adenine dinucleotide binding"/>
    <property type="evidence" value="ECO:0007669"/>
    <property type="project" value="InterPro"/>
</dbReference>
<keyword evidence="5" id="KW-0560">Oxidoreductase</keyword>
<reference evidence="9 10" key="1">
    <citation type="submission" date="2016-01" db="EMBL/GenBank/DDBJ databases">
        <title>Draft genome of the antarctic isolate Shewanella frigidimarina Ag06-30.</title>
        <authorList>
            <person name="Parmeciano Di Noto G."/>
            <person name="Vazquez S."/>
            <person name="Mac Cormack W."/>
            <person name="Iriarte A."/>
            <person name="Quiroga C."/>
        </authorList>
    </citation>
    <scope>NUCLEOTIDE SEQUENCE [LARGE SCALE GENOMIC DNA]</scope>
    <source>
        <strain evidence="9 10">Ag06-30</strain>
    </source>
</reference>
<dbReference type="Gene3D" id="2.40.110.10">
    <property type="entry name" value="Butyryl-CoA Dehydrogenase, subunit A, domain 2"/>
    <property type="match status" value="1"/>
</dbReference>
<comment type="caution">
    <text evidence="9">The sequence shown here is derived from an EMBL/GenBank/DDBJ whole genome shotgun (WGS) entry which is preliminary data.</text>
</comment>
<dbReference type="Gene3D" id="1.10.540.10">
    <property type="entry name" value="Acyl-CoA dehydrogenase/oxidase, N-terminal domain"/>
    <property type="match status" value="1"/>
</dbReference>
<feature type="domain" description="Acyl-CoA dehydrogenase/oxidase C-terminal" evidence="6">
    <location>
        <begin position="286"/>
        <end position="451"/>
    </location>
</feature>
<dbReference type="SUPFAM" id="SSF56645">
    <property type="entry name" value="Acyl-CoA dehydrogenase NM domain-like"/>
    <property type="match status" value="1"/>
</dbReference>
<evidence type="ECO:0000256" key="3">
    <source>
        <dbReference type="ARBA" id="ARBA00022630"/>
    </source>
</evidence>
<evidence type="ECO:0000256" key="2">
    <source>
        <dbReference type="ARBA" id="ARBA00009347"/>
    </source>
</evidence>
<dbReference type="EMBL" id="LRDC01000001">
    <property type="protein sequence ID" value="KVX03091.1"/>
    <property type="molecule type" value="Genomic_DNA"/>
</dbReference>
<dbReference type="Pfam" id="PF12806">
    <property type="entry name" value="Acyl-CoA_dh_C"/>
    <property type="match status" value="1"/>
</dbReference>
<feature type="domain" description="Acyl-CoA oxidase/dehydrogenase middle" evidence="7">
    <location>
        <begin position="162"/>
        <end position="236"/>
    </location>
</feature>
<dbReference type="SUPFAM" id="SSF47203">
    <property type="entry name" value="Acyl-CoA dehydrogenase C-terminal domain-like"/>
    <property type="match status" value="1"/>
</dbReference>
<dbReference type="InterPro" id="IPR006091">
    <property type="entry name" value="Acyl-CoA_Oxase/DH_mid-dom"/>
</dbReference>
<dbReference type="Pfam" id="PF00441">
    <property type="entry name" value="Acyl-CoA_dh_1"/>
    <property type="match status" value="1"/>
</dbReference>
<proteinExistence type="inferred from homology"/>